<evidence type="ECO:0000313" key="3">
    <source>
        <dbReference type="Proteomes" id="UP000192907"/>
    </source>
</evidence>
<feature type="signal peptide" evidence="1">
    <location>
        <begin position="1"/>
        <end position="22"/>
    </location>
</feature>
<dbReference type="AlphaFoldDB" id="A0A1Y6CKS1"/>
<sequence length="219" mass="23680">MKIETCLLVLASSALISATASFATPSPELESYTILGNACNRESVEIVSFGNQLVVKPDEFEVKLNSNNFQTANCNIAATFSVDPSYSYALDEVSYFGLAQGKNAFVNFNREYFWAGSRSDQRNDLYFFDSKSNRQLQSSDADHNFDFGRAFQITDYVASDLGDSRGWSPCGAQKVIFRVSTLLTAGPMPSSGSGTASASILGATSEGPISATFKARPCQ</sequence>
<dbReference type="STRING" id="1513793.SAMN06296036_118117"/>
<name>A0A1Y6CKS1_9BACT</name>
<protein>
    <recommendedName>
        <fullName evidence="4">DUF4360 domain-containing protein</fullName>
    </recommendedName>
</protein>
<dbReference type="RefSeq" id="WP_132322262.1">
    <property type="nucleotide sequence ID" value="NZ_FWZT01000018.1"/>
</dbReference>
<keyword evidence="1" id="KW-0732">Signal</keyword>
<feature type="chain" id="PRO_5013051531" description="DUF4360 domain-containing protein" evidence="1">
    <location>
        <begin position="23"/>
        <end position="219"/>
    </location>
</feature>
<reference evidence="3" key="1">
    <citation type="submission" date="2017-04" db="EMBL/GenBank/DDBJ databases">
        <authorList>
            <person name="Varghese N."/>
            <person name="Submissions S."/>
        </authorList>
    </citation>
    <scope>NUCLEOTIDE SEQUENCE [LARGE SCALE GENOMIC DNA]</scope>
    <source>
        <strain evidence="3">RKEM611</strain>
    </source>
</reference>
<dbReference type="InterPro" id="IPR025649">
    <property type="entry name" value="DUF4360"/>
</dbReference>
<evidence type="ECO:0000313" key="2">
    <source>
        <dbReference type="EMBL" id="SMF57273.1"/>
    </source>
</evidence>
<gene>
    <name evidence="2" type="ORF">SAMN06296036_118117</name>
</gene>
<evidence type="ECO:0008006" key="4">
    <source>
        <dbReference type="Google" id="ProtNLM"/>
    </source>
</evidence>
<dbReference type="Pfam" id="PF14273">
    <property type="entry name" value="DUF4360"/>
    <property type="match status" value="1"/>
</dbReference>
<keyword evidence="3" id="KW-1185">Reference proteome</keyword>
<dbReference type="Proteomes" id="UP000192907">
    <property type="component" value="Unassembled WGS sequence"/>
</dbReference>
<organism evidence="2 3">
    <name type="scientific">Pseudobacteriovorax antillogorgiicola</name>
    <dbReference type="NCBI Taxonomy" id="1513793"/>
    <lineage>
        <taxon>Bacteria</taxon>
        <taxon>Pseudomonadati</taxon>
        <taxon>Bdellovibrionota</taxon>
        <taxon>Oligoflexia</taxon>
        <taxon>Oligoflexales</taxon>
        <taxon>Pseudobacteriovoracaceae</taxon>
        <taxon>Pseudobacteriovorax</taxon>
    </lineage>
</organism>
<evidence type="ECO:0000256" key="1">
    <source>
        <dbReference type="SAM" id="SignalP"/>
    </source>
</evidence>
<proteinExistence type="predicted"/>
<dbReference type="EMBL" id="FWZT01000018">
    <property type="protein sequence ID" value="SMF57273.1"/>
    <property type="molecule type" value="Genomic_DNA"/>
</dbReference>
<accession>A0A1Y6CKS1</accession>